<accession>A0ABU1A495</accession>
<dbReference type="InterPro" id="IPR007438">
    <property type="entry name" value="DUF488"/>
</dbReference>
<organism evidence="1 2">
    <name type="scientific">Mesonia profundi</name>
    <dbReference type="NCBI Taxonomy" id="3070998"/>
    <lineage>
        <taxon>Bacteria</taxon>
        <taxon>Pseudomonadati</taxon>
        <taxon>Bacteroidota</taxon>
        <taxon>Flavobacteriia</taxon>
        <taxon>Flavobacteriales</taxon>
        <taxon>Flavobacteriaceae</taxon>
        <taxon>Mesonia</taxon>
    </lineage>
</organism>
<dbReference type="Proteomes" id="UP001230915">
    <property type="component" value="Unassembled WGS sequence"/>
</dbReference>
<dbReference type="InterPro" id="IPR014519">
    <property type="entry name" value="UCP024492"/>
</dbReference>
<dbReference type="PANTHER" id="PTHR39337:SF1">
    <property type="entry name" value="BLR5642 PROTEIN"/>
    <property type="match status" value="1"/>
</dbReference>
<dbReference type="RefSeq" id="WP_308865491.1">
    <property type="nucleotide sequence ID" value="NZ_JAVHUL010000048.1"/>
</dbReference>
<name>A0ABU1A495_9FLAO</name>
<reference evidence="1 2" key="1">
    <citation type="submission" date="2023-08" db="EMBL/GenBank/DDBJ databases">
        <title>Mesonia sp. MT50, isolated from deep-sea sediment of the Mariana Trench.</title>
        <authorList>
            <person name="Fu H."/>
        </authorList>
    </citation>
    <scope>NUCLEOTIDE SEQUENCE [LARGE SCALE GENOMIC DNA]</scope>
    <source>
        <strain evidence="1 2">MT50</strain>
    </source>
</reference>
<dbReference type="Pfam" id="PF04343">
    <property type="entry name" value="DUF488"/>
    <property type="match status" value="1"/>
</dbReference>
<proteinExistence type="predicted"/>
<sequence>MSTSKHKTIYTIGHSTHSLEEFLAMLTSVGVEVVADVRSMPGSRKFPQFNQDALADSLRKHNIDYQYFEDLGGRRKTSPDSKNKVWRNESFRGYADYMETDSFKEGLKKLEEVANTKKVAIMCAEAVWWRCHRSMISDILKAESWEVLHIMGENKTTEHPYTQPAKVTKGKLTYEED</sequence>
<dbReference type="PIRSF" id="PIRSF024492">
    <property type="entry name" value="UCP024492"/>
    <property type="match status" value="1"/>
</dbReference>
<dbReference type="EMBL" id="JAVHUL010000048">
    <property type="protein sequence ID" value="MDQ7918496.1"/>
    <property type="molecule type" value="Genomic_DNA"/>
</dbReference>
<keyword evidence="2" id="KW-1185">Reference proteome</keyword>
<evidence type="ECO:0000313" key="1">
    <source>
        <dbReference type="EMBL" id="MDQ7918496.1"/>
    </source>
</evidence>
<evidence type="ECO:0000313" key="2">
    <source>
        <dbReference type="Proteomes" id="UP001230915"/>
    </source>
</evidence>
<comment type="caution">
    <text evidence="1">The sequence shown here is derived from an EMBL/GenBank/DDBJ whole genome shotgun (WGS) entry which is preliminary data.</text>
</comment>
<dbReference type="PANTHER" id="PTHR39337">
    <property type="entry name" value="BLR5642 PROTEIN"/>
    <property type="match status" value="1"/>
</dbReference>
<protein>
    <submittedName>
        <fullName evidence="1">DUF488 domain-containing protein</fullName>
    </submittedName>
</protein>
<gene>
    <name evidence="1" type="ORF">RBU60_13035</name>
</gene>